<sequence>MIRTHKPRGYFWSNASTFQQTEEFRDINFDECTAPPAKVYCTGSDEKRPATERAAKRRRIEKLADNFLNGEPLHISSVRPCPEVQRRTIVWNKKSSDEPKFVLPEINHPAEPADDWEDVEDEAEILKRAIGSRSKSEGALLGDCEEPGSIEEEATASCGRRRRARSFQVAIGPSEDALRIAAMLRLRAKQLERVVHSDCRPGGEADYDTPPDGVTHHALSEPATLDSSSDWLSRRKSNAFGMDIIDASLDELRLSRLETPSRPLQRLGETPTTSPRTHEMALRQRTTRQREREEVETPAFADRWRDQRQVCLILGGSNSKEYGTGTLDHDYAAGLEQNVQPEATTYRGNMLPPTSSSKTVLPPTASLVDQTRNTPFGAPGPQVGSQSAPARQTRSAMPLVTPIQPALQPSTTGPHHYSPHVYPAVETAQNGSTPFMFRRRGSGFDTGPFNEGEVQQVRRSKRLRSTSTGPTPSGPVGEVQKESNVVVLRRPMKFTSQPMSSPMKKPTRVLSGISTADTPRCTSEPPTVQKSADDSSLADLDSPRKDRRITQFWPGTQVLLYEAQQDLFRSLVKQAVADENAHASHLEEGDATPAQAPTRAPLKELSQTPFQSTQAMLAAFPGFSTVKKPRGGYIDSPGLTPSGEMKAYSTHRNHDSPTTSLGTRSSLLASRRSERQESRLRHSITSTATPVKATPPIENSRVLDLTIRPTMNASSTDTATQASMPSSRSNLRSSTNVADKPTPASLPVTRQRNSFRSDEGSPTEESLPANPLAFRSRVAPAATESQQSSSHWEASSFHPVVDECLSSFQAAQRQSSSMSESQLNRTIDDLDATVLGMEDGLLSQE</sequence>
<protein>
    <submittedName>
        <fullName evidence="2">Uncharacterized protein</fullName>
    </submittedName>
</protein>
<feature type="compositionally biased region" description="Polar residues" evidence="1">
    <location>
        <begin position="512"/>
        <end position="530"/>
    </location>
</feature>
<keyword evidence="3" id="KW-1185">Reference proteome</keyword>
<feature type="region of interest" description="Disordered" evidence="1">
    <location>
        <begin position="263"/>
        <end position="298"/>
    </location>
</feature>
<feature type="region of interest" description="Disordered" evidence="1">
    <location>
        <begin position="443"/>
        <end position="478"/>
    </location>
</feature>
<feature type="region of interest" description="Disordered" evidence="1">
    <location>
        <begin position="372"/>
        <end position="394"/>
    </location>
</feature>
<gene>
    <name evidence="2" type="ORF">LTR09_009013</name>
</gene>
<accession>A0AAJ0D9X3</accession>
<name>A0AAJ0D9X3_9PEZI</name>
<feature type="compositionally biased region" description="Polar residues" evidence="1">
    <location>
        <begin position="383"/>
        <end position="394"/>
    </location>
</feature>
<feature type="compositionally biased region" description="Polar residues" evidence="1">
    <location>
        <begin position="709"/>
        <end position="722"/>
    </location>
</feature>
<evidence type="ECO:0000256" key="1">
    <source>
        <dbReference type="SAM" id="MobiDB-lite"/>
    </source>
</evidence>
<dbReference type="AlphaFoldDB" id="A0AAJ0D9X3"/>
<dbReference type="Proteomes" id="UP001271007">
    <property type="component" value="Unassembled WGS sequence"/>
</dbReference>
<comment type="caution">
    <text evidence="2">The sequence shown here is derived from an EMBL/GenBank/DDBJ whole genome shotgun (WGS) entry which is preliminary data.</text>
</comment>
<feature type="compositionally biased region" description="Basic and acidic residues" evidence="1">
    <location>
        <begin position="671"/>
        <end position="680"/>
    </location>
</feature>
<dbReference type="EMBL" id="JAWDJX010000037">
    <property type="protein sequence ID" value="KAK3049837.1"/>
    <property type="molecule type" value="Genomic_DNA"/>
</dbReference>
<evidence type="ECO:0000313" key="2">
    <source>
        <dbReference type="EMBL" id="KAK3049837.1"/>
    </source>
</evidence>
<feature type="region of interest" description="Disordered" evidence="1">
    <location>
        <begin position="627"/>
        <end position="771"/>
    </location>
</feature>
<organism evidence="2 3">
    <name type="scientific">Extremus antarcticus</name>
    <dbReference type="NCBI Taxonomy" id="702011"/>
    <lineage>
        <taxon>Eukaryota</taxon>
        <taxon>Fungi</taxon>
        <taxon>Dikarya</taxon>
        <taxon>Ascomycota</taxon>
        <taxon>Pezizomycotina</taxon>
        <taxon>Dothideomycetes</taxon>
        <taxon>Dothideomycetidae</taxon>
        <taxon>Mycosphaerellales</taxon>
        <taxon>Extremaceae</taxon>
        <taxon>Extremus</taxon>
    </lineage>
</organism>
<feature type="region of interest" description="Disordered" evidence="1">
    <location>
        <begin position="495"/>
        <end position="542"/>
    </location>
</feature>
<reference evidence="2" key="1">
    <citation type="submission" date="2023-04" db="EMBL/GenBank/DDBJ databases">
        <title>Black Yeasts Isolated from many extreme environments.</title>
        <authorList>
            <person name="Coleine C."/>
            <person name="Stajich J.E."/>
            <person name="Selbmann L."/>
        </authorList>
    </citation>
    <scope>NUCLEOTIDE SEQUENCE</scope>
    <source>
        <strain evidence="2">CCFEE 5312</strain>
    </source>
</reference>
<feature type="compositionally biased region" description="Low complexity" evidence="1">
    <location>
        <begin position="656"/>
        <end position="670"/>
    </location>
</feature>
<evidence type="ECO:0000313" key="3">
    <source>
        <dbReference type="Proteomes" id="UP001271007"/>
    </source>
</evidence>
<feature type="compositionally biased region" description="Basic and acidic residues" evidence="1">
    <location>
        <begin position="276"/>
        <end position="295"/>
    </location>
</feature>
<proteinExistence type="predicted"/>
<feature type="compositionally biased region" description="Low complexity" evidence="1">
    <location>
        <begin position="723"/>
        <end position="734"/>
    </location>
</feature>